<gene>
    <name evidence="1" type="ORF">LAH08_06316</name>
    <name evidence="2" type="ORF">MED15_00320</name>
</gene>
<sequence>MVGASGWSYFVAYQPDLDAALDALRDRTFAEGDYWWARGEIPSSASDYPNRPATMEELFNDEWVQESGTHSILDVYRVLDEGERPEFGTVEPVSPAEALRHAGTERLTREHLAAIEGLAEQRWFGRCAVLHDAQGKPEEIYFWGFSGD</sequence>
<evidence type="ECO:0000313" key="4">
    <source>
        <dbReference type="Proteomes" id="UP000249045"/>
    </source>
</evidence>
<reference evidence="3 4" key="1">
    <citation type="submission" date="2018-03" db="EMBL/GenBank/DDBJ databases">
        <title>Defining the species Micromonospora saelicesensis and Micromonospora noduli under the framework of genomics.</title>
        <authorList>
            <person name="Riesco R."/>
            <person name="Trujillo M.E."/>
        </authorList>
    </citation>
    <scope>NUCLEOTIDE SEQUENCE [LARGE SCALE GENOMIC DNA]</scope>
    <source>
        <strain evidence="1 3">LAH08</strain>
        <strain evidence="2 4">MED15</strain>
    </source>
</reference>
<evidence type="ECO:0000313" key="2">
    <source>
        <dbReference type="EMBL" id="RAO24562.1"/>
    </source>
</evidence>
<dbReference type="EMBL" id="PYAA01000055">
    <property type="protein sequence ID" value="RAN93286.1"/>
    <property type="molecule type" value="Genomic_DNA"/>
</dbReference>
<dbReference type="Proteomes" id="UP000248966">
    <property type="component" value="Unassembled WGS sequence"/>
</dbReference>
<dbReference type="AlphaFoldDB" id="A0A328N0P1"/>
<evidence type="ECO:0000313" key="3">
    <source>
        <dbReference type="Proteomes" id="UP000248966"/>
    </source>
</evidence>
<proteinExistence type="predicted"/>
<name>A0A328N0P1_9ACTN</name>
<dbReference type="Proteomes" id="UP000249045">
    <property type="component" value="Unassembled WGS sequence"/>
</dbReference>
<comment type="caution">
    <text evidence="1">The sequence shown here is derived from an EMBL/GenBank/DDBJ whole genome shotgun (WGS) entry which is preliminary data.</text>
</comment>
<evidence type="ECO:0000313" key="1">
    <source>
        <dbReference type="EMBL" id="RAN93286.1"/>
    </source>
</evidence>
<keyword evidence="4" id="KW-1185">Reference proteome</keyword>
<accession>A0A328N0P1</accession>
<protein>
    <submittedName>
        <fullName evidence="1">Uncharacterized protein</fullName>
    </submittedName>
</protein>
<organism evidence="1 3">
    <name type="scientific">Micromonospora noduli</name>
    <dbReference type="NCBI Taxonomy" id="709876"/>
    <lineage>
        <taxon>Bacteria</taxon>
        <taxon>Bacillati</taxon>
        <taxon>Actinomycetota</taxon>
        <taxon>Actinomycetes</taxon>
        <taxon>Micromonosporales</taxon>
        <taxon>Micromonosporaceae</taxon>
        <taxon>Micromonospora</taxon>
    </lineage>
</organism>
<dbReference type="EMBL" id="PYAC01000001">
    <property type="protein sequence ID" value="RAO24562.1"/>
    <property type="molecule type" value="Genomic_DNA"/>
</dbReference>